<dbReference type="CDD" id="cd00077">
    <property type="entry name" value="HDc"/>
    <property type="match status" value="1"/>
</dbReference>
<organism evidence="2 3">
    <name type="scientific">Enterobacter roggenkampii</name>
    <dbReference type="NCBI Taxonomy" id="1812935"/>
    <lineage>
        <taxon>Bacteria</taxon>
        <taxon>Pseudomonadati</taxon>
        <taxon>Pseudomonadota</taxon>
        <taxon>Gammaproteobacteria</taxon>
        <taxon>Enterobacterales</taxon>
        <taxon>Enterobacteriaceae</taxon>
        <taxon>Enterobacter</taxon>
        <taxon>Enterobacter cloacae complex</taxon>
    </lineage>
</organism>
<dbReference type="Gene3D" id="1.10.3210.10">
    <property type="entry name" value="Hypothetical protein af1432"/>
    <property type="match status" value="1"/>
</dbReference>
<dbReference type="InterPro" id="IPR003607">
    <property type="entry name" value="HD/PDEase_dom"/>
</dbReference>
<dbReference type="EMBL" id="LEDI01000026">
    <property type="protein sequence ID" value="KLQ03297.1"/>
    <property type="molecule type" value="Genomic_DNA"/>
</dbReference>
<gene>
    <name evidence="2" type="ORF">ABF77_12885</name>
</gene>
<dbReference type="InterPro" id="IPR006674">
    <property type="entry name" value="HD_domain"/>
</dbReference>
<feature type="domain" description="HD/PDEase" evidence="1">
    <location>
        <begin position="37"/>
        <end position="165"/>
    </location>
</feature>
<evidence type="ECO:0000313" key="2">
    <source>
        <dbReference type="EMBL" id="KLQ03297.1"/>
    </source>
</evidence>
<proteinExistence type="predicted"/>
<name>A0A837LE20_9ENTR</name>
<dbReference type="AlphaFoldDB" id="A0A837LE20"/>
<evidence type="ECO:0000259" key="1">
    <source>
        <dbReference type="SMART" id="SM00471"/>
    </source>
</evidence>
<dbReference type="SMART" id="SM00471">
    <property type="entry name" value="HDc"/>
    <property type="match status" value="1"/>
</dbReference>
<accession>A0A837LE20</accession>
<dbReference type="RefSeq" id="WP_020996157.1">
    <property type="nucleotide sequence ID" value="NZ_LEDI01000026.1"/>
</dbReference>
<reference evidence="2 3" key="1">
    <citation type="submission" date="2015-06" db="EMBL/GenBank/DDBJ databases">
        <authorList>
            <person name="Adams M."/>
            <person name="Sutton G."/>
            <person name="Nelson K."/>
            <person name="Bonomo R."/>
            <person name="McCorrison J."/>
            <person name="Sanka R."/>
            <person name="Brinkac L."/>
            <person name="Nierman W."/>
        </authorList>
    </citation>
    <scope>NUCLEOTIDE SEQUENCE [LARGE SCALE GENOMIC DNA]</scope>
    <source>
        <strain evidence="2 3">GN02692</strain>
    </source>
</reference>
<protein>
    <recommendedName>
        <fullName evidence="1">HD/PDEase domain-containing protein</fullName>
    </recommendedName>
</protein>
<sequence>MLTEDILKNKICLPVAHRILRGAHFITSDIRFGLPDSHWHGVDHTLRVLIFTLVLGHRKGLRPDELETLSLAAAFHDTCRQDEWTDPGHGERAAYYYQRFCEEKGAEPDVMARFLMHYHDRDDSIGLARIAALHRPGERAVLLYQIFKDADALDRFRLAPDALDISQLRTREALELIPFSQQLLKTMTT</sequence>
<comment type="caution">
    <text evidence="2">The sequence shown here is derived from an EMBL/GenBank/DDBJ whole genome shotgun (WGS) entry which is preliminary data.</text>
</comment>
<dbReference type="Proteomes" id="UP000036013">
    <property type="component" value="Unassembled WGS sequence"/>
</dbReference>
<dbReference type="SUPFAM" id="SSF109604">
    <property type="entry name" value="HD-domain/PDEase-like"/>
    <property type="match status" value="1"/>
</dbReference>
<dbReference type="Pfam" id="PF01966">
    <property type="entry name" value="HD"/>
    <property type="match status" value="1"/>
</dbReference>
<evidence type="ECO:0000313" key="3">
    <source>
        <dbReference type="Proteomes" id="UP000036013"/>
    </source>
</evidence>